<protein>
    <submittedName>
        <fullName evidence="15">ATPase</fullName>
    </submittedName>
</protein>
<dbReference type="Pfam" id="PF00690">
    <property type="entry name" value="Cation_ATPase_N"/>
    <property type="match status" value="1"/>
</dbReference>
<gene>
    <name evidence="15" type="ORF">COX68_00510</name>
</gene>
<dbReference type="FunFam" id="3.40.50.1000:FF:000028">
    <property type="entry name" value="Calcium-transporting P-type ATPase, putative"/>
    <property type="match status" value="1"/>
</dbReference>
<feature type="transmembrane region" description="Helical" evidence="13">
    <location>
        <begin position="81"/>
        <end position="101"/>
    </location>
</feature>
<feature type="domain" description="Cation-transporting P-type ATPase N-terminal" evidence="14">
    <location>
        <begin position="3"/>
        <end position="76"/>
    </location>
</feature>
<evidence type="ECO:0000313" key="15">
    <source>
        <dbReference type="EMBL" id="PJA10390.1"/>
    </source>
</evidence>
<evidence type="ECO:0000256" key="10">
    <source>
        <dbReference type="ARBA" id="ARBA00022989"/>
    </source>
</evidence>
<feature type="transmembrane region" description="Helical" evidence="13">
    <location>
        <begin position="238"/>
        <end position="263"/>
    </location>
</feature>
<dbReference type="SMART" id="SM00831">
    <property type="entry name" value="Cation_ATPase_N"/>
    <property type="match status" value="1"/>
</dbReference>
<evidence type="ECO:0000259" key="14">
    <source>
        <dbReference type="SMART" id="SM00831"/>
    </source>
</evidence>
<feature type="transmembrane region" description="Helical" evidence="13">
    <location>
        <begin position="733"/>
        <end position="756"/>
    </location>
</feature>
<evidence type="ECO:0000256" key="2">
    <source>
        <dbReference type="ARBA" id="ARBA00005675"/>
    </source>
</evidence>
<dbReference type="InterPro" id="IPR006068">
    <property type="entry name" value="ATPase_P-typ_cation-transptr_C"/>
</dbReference>
<keyword evidence="3" id="KW-1003">Cell membrane</keyword>
<reference evidence="16" key="1">
    <citation type="submission" date="2017-09" db="EMBL/GenBank/DDBJ databases">
        <title>Depth-based differentiation of microbial function through sediment-hosted aquifers and enrichment of novel symbionts in the deep terrestrial subsurface.</title>
        <authorList>
            <person name="Probst A.J."/>
            <person name="Ladd B."/>
            <person name="Jarett J.K."/>
            <person name="Geller-Mcgrath D.E."/>
            <person name="Sieber C.M.K."/>
            <person name="Emerson J.B."/>
            <person name="Anantharaman K."/>
            <person name="Thomas B.C."/>
            <person name="Malmstrom R."/>
            <person name="Stieglmeier M."/>
            <person name="Klingl A."/>
            <person name="Woyke T."/>
            <person name="Ryan C.M."/>
            <person name="Banfield J.F."/>
        </authorList>
    </citation>
    <scope>NUCLEOTIDE SEQUENCE [LARGE SCALE GENOMIC DNA]</scope>
</reference>
<evidence type="ECO:0000256" key="7">
    <source>
        <dbReference type="ARBA" id="ARBA00022840"/>
    </source>
</evidence>
<dbReference type="PRINTS" id="PR00119">
    <property type="entry name" value="CATATPASE"/>
</dbReference>
<comment type="subcellular location">
    <subcellularLocation>
        <location evidence="1">Cell membrane</location>
        <topology evidence="1">Multi-pass membrane protein</topology>
    </subcellularLocation>
</comment>
<feature type="transmembrane region" description="Helical" evidence="13">
    <location>
        <begin position="56"/>
        <end position="75"/>
    </location>
</feature>
<dbReference type="FunFam" id="1.20.1110.10:FF:000065">
    <property type="entry name" value="Sarcoplasmic/endoplasmic reticulum calcium ATPase 1"/>
    <property type="match status" value="1"/>
</dbReference>
<keyword evidence="11 13" id="KW-0472">Membrane</keyword>
<organism evidence="15 16">
    <name type="scientific">Candidatus Falkowbacteria bacterium CG_4_10_14_0_2_um_filter_41_15</name>
    <dbReference type="NCBI Taxonomy" id="1974554"/>
    <lineage>
        <taxon>Bacteria</taxon>
        <taxon>Candidatus Falkowiibacteriota</taxon>
    </lineage>
</organism>
<comment type="similarity">
    <text evidence="2">Belongs to the cation transport ATPase (P-type) (TC 3.A.3) family. Type IIA subfamily.</text>
</comment>
<dbReference type="Pfam" id="PF00122">
    <property type="entry name" value="E1-E2_ATPase"/>
    <property type="match status" value="1"/>
</dbReference>
<dbReference type="InterPro" id="IPR008250">
    <property type="entry name" value="ATPase_P-typ_transduc_dom_A_sf"/>
</dbReference>
<evidence type="ECO:0000256" key="5">
    <source>
        <dbReference type="ARBA" id="ARBA00022692"/>
    </source>
</evidence>
<dbReference type="InterPro" id="IPR050510">
    <property type="entry name" value="Cation_transp_ATPase_P-type"/>
</dbReference>
<dbReference type="InterPro" id="IPR004014">
    <property type="entry name" value="ATPase_P-typ_cation-transptr_N"/>
</dbReference>
<dbReference type="PANTHER" id="PTHR43294">
    <property type="entry name" value="SODIUM/POTASSIUM-TRANSPORTING ATPASE SUBUNIT ALPHA"/>
    <property type="match status" value="1"/>
</dbReference>
<dbReference type="SUPFAM" id="SSF81660">
    <property type="entry name" value="Metal cation-transporting ATPase, ATP-binding domain N"/>
    <property type="match status" value="1"/>
</dbReference>
<dbReference type="Gene3D" id="2.70.150.10">
    <property type="entry name" value="Calcium-transporting ATPase, cytoplasmic transduction domain A"/>
    <property type="match status" value="1"/>
</dbReference>
<dbReference type="SUPFAM" id="SSF56784">
    <property type="entry name" value="HAD-like"/>
    <property type="match status" value="1"/>
</dbReference>
<keyword evidence="5 13" id="KW-0812">Transmembrane</keyword>
<keyword evidence="6" id="KW-0547">Nucleotide-binding</keyword>
<feature type="transmembrane region" description="Helical" evidence="13">
    <location>
        <begin position="881"/>
        <end position="901"/>
    </location>
</feature>
<evidence type="ECO:0000256" key="4">
    <source>
        <dbReference type="ARBA" id="ARBA00022553"/>
    </source>
</evidence>
<dbReference type="GO" id="GO:0005524">
    <property type="term" value="F:ATP binding"/>
    <property type="evidence" value="ECO:0007669"/>
    <property type="project" value="UniProtKB-KW"/>
</dbReference>
<dbReference type="EMBL" id="PFPX01000011">
    <property type="protein sequence ID" value="PJA10390.1"/>
    <property type="molecule type" value="Genomic_DNA"/>
</dbReference>
<dbReference type="SUPFAM" id="SSF81653">
    <property type="entry name" value="Calcium ATPase, transduction domain A"/>
    <property type="match status" value="1"/>
</dbReference>
<dbReference type="SUPFAM" id="SSF81665">
    <property type="entry name" value="Calcium ATPase, transmembrane domain M"/>
    <property type="match status" value="1"/>
</dbReference>
<dbReference type="GO" id="GO:0016887">
    <property type="term" value="F:ATP hydrolysis activity"/>
    <property type="evidence" value="ECO:0007669"/>
    <property type="project" value="InterPro"/>
</dbReference>
<keyword evidence="4" id="KW-0597">Phosphoprotein</keyword>
<dbReference type="PROSITE" id="PS00154">
    <property type="entry name" value="ATPASE_E1_E2"/>
    <property type="match status" value="1"/>
</dbReference>
<feature type="transmembrane region" description="Helical" evidence="13">
    <location>
        <begin position="762"/>
        <end position="782"/>
    </location>
</feature>
<accession>A0A2M7W098</accession>
<dbReference type="GO" id="GO:0005388">
    <property type="term" value="F:P-type calcium transporter activity"/>
    <property type="evidence" value="ECO:0007669"/>
    <property type="project" value="UniProtKB-EC"/>
</dbReference>
<comment type="caution">
    <text evidence="15">The sequence shown here is derived from an EMBL/GenBank/DDBJ whole genome shotgun (WGS) entry which is preliminary data.</text>
</comment>
<dbReference type="Gene3D" id="3.40.50.1000">
    <property type="entry name" value="HAD superfamily/HAD-like"/>
    <property type="match status" value="1"/>
</dbReference>
<keyword evidence="8" id="KW-0460">Magnesium</keyword>
<feature type="transmembrane region" description="Helical" evidence="13">
    <location>
        <begin position="921"/>
        <end position="937"/>
    </location>
</feature>
<evidence type="ECO:0000256" key="8">
    <source>
        <dbReference type="ARBA" id="ARBA00022842"/>
    </source>
</evidence>
<dbReference type="InterPro" id="IPR023298">
    <property type="entry name" value="ATPase_P-typ_TM_dom_sf"/>
</dbReference>
<evidence type="ECO:0000256" key="11">
    <source>
        <dbReference type="ARBA" id="ARBA00023136"/>
    </source>
</evidence>
<comment type="catalytic activity">
    <reaction evidence="12">
        <text>Ca(2+)(in) + ATP + H2O = Ca(2+)(out) + ADP + phosphate + H(+)</text>
        <dbReference type="Rhea" id="RHEA:18105"/>
        <dbReference type="ChEBI" id="CHEBI:15377"/>
        <dbReference type="ChEBI" id="CHEBI:15378"/>
        <dbReference type="ChEBI" id="CHEBI:29108"/>
        <dbReference type="ChEBI" id="CHEBI:30616"/>
        <dbReference type="ChEBI" id="CHEBI:43474"/>
        <dbReference type="ChEBI" id="CHEBI:456216"/>
        <dbReference type="EC" id="7.2.2.10"/>
    </reaction>
</comment>
<dbReference type="FunFam" id="2.70.150.10:FF:000160">
    <property type="entry name" value="Sarcoplasmic/endoplasmic reticulum calcium ATPase 1"/>
    <property type="match status" value="1"/>
</dbReference>
<dbReference type="InterPro" id="IPR001757">
    <property type="entry name" value="P_typ_ATPase"/>
</dbReference>
<keyword evidence="9" id="KW-1278">Translocase</keyword>
<dbReference type="Gene3D" id="1.20.1110.10">
    <property type="entry name" value="Calcium-transporting ATPase, transmembrane domain"/>
    <property type="match status" value="1"/>
</dbReference>
<sequence length="953" mass="105017">MRMLSKEDLNKLFKQHQTSEEGLKDAEIAAQKVKFGLNTITAKKKKPLILVFLEEFKDLMVIILIIAAALALIAGEKTDGTVIMFVVILNAIIGFVQKYKAEKAVEALRKMIAPRARVLRNGKEEQIDAKDLVPGDILILGEGDSITADAILFEANELEAQESTLTGESMPVSKLTHDIETTKGLAAEKENIVFMGTNITHGSGKAIVIGTGMNTEMGKIATLTTETTKDKSPLEKELFRIGIFVGKLSLMISGVLLAVGYFIQGKTFIETLLFATSVAVAAVPEGLPATITIALAIGVQRLAKKNAIVKQLSASETLGSTTVICSDKTGTLTKNEMTVKEIYFNDHEASVHGIGYKPTGYINIQKGGKDLISIGKENRLYEDYEITKQDLLSVKEKNAELFRAIEHFMTGAALCNNASLTNKNKKWQILGDPTEGALLTMVTKCGFEIEKLKQDNEKVFEISFDGARKRMTVITKTKDGKYYAYTKGAPDSIIETSNRCMKNTETADFTQQEKDKFLKKNEEMASRALRVLGIAYRELTPAEIAEFQKTKTFKKEDIEKDLIFLGLTGMIDPPRDEVKDAVLTAKKAHIRIYIITGDHGLTAEAIAKQLNIISDDIEHKIITGIELNNMSDEYLKKNLSNKKLNIIFARVSPEHKLRIVTLLKELKEIVAVTGDGVNDAPALKKADIGIAMGITGTDVSKEAANMVLADDSFSTIVTAIKEGRTIYDNLKKFVFYMFSCNTGELIVVFAAIMFGLPSPLTAVLILAVDLGTDILPALALGVDPSEPGIMKAPPRDPDEKIMNRSFVTRFAYIGILIGAVVMGIYILTLYRYGWTWGEPLTDGNLIHLKASSAAFALLIIIQMVQAFNARSDKYSIFKIGFFSNKYLLGAIIISIVLTFAMVENSFFQHYLKTTSLTLEDWGIVLLASTSIFITEEIRKYFVRKKLAAVTVVE</sequence>
<dbReference type="Proteomes" id="UP000228743">
    <property type="component" value="Unassembled WGS sequence"/>
</dbReference>
<dbReference type="Gene3D" id="3.40.1110.10">
    <property type="entry name" value="Calcium-transporting ATPase, cytoplasmic domain N"/>
    <property type="match status" value="1"/>
</dbReference>
<evidence type="ECO:0000256" key="3">
    <source>
        <dbReference type="ARBA" id="ARBA00022475"/>
    </source>
</evidence>
<feature type="transmembrane region" description="Helical" evidence="13">
    <location>
        <begin position="850"/>
        <end position="869"/>
    </location>
</feature>
<proteinExistence type="inferred from homology"/>
<keyword evidence="7" id="KW-0067">ATP-binding</keyword>
<dbReference type="NCBIfam" id="TIGR01494">
    <property type="entry name" value="ATPase_P-type"/>
    <property type="match status" value="2"/>
</dbReference>
<feature type="transmembrane region" description="Helical" evidence="13">
    <location>
        <begin position="810"/>
        <end position="830"/>
    </location>
</feature>
<evidence type="ECO:0000256" key="9">
    <source>
        <dbReference type="ARBA" id="ARBA00022967"/>
    </source>
</evidence>
<name>A0A2M7W098_9BACT</name>
<dbReference type="SFLD" id="SFLDG00002">
    <property type="entry name" value="C1.7:_P-type_atpase_like"/>
    <property type="match status" value="1"/>
</dbReference>
<evidence type="ECO:0000256" key="13">
    <source>
        <dbReference type="SAM" id="Phobius"/>
    </source>
</evidence>
<dbReference type="SFLD" id="SFLDS00003">
    <property type="entry name" value="Haloacid_Dehalogenase"/>
    <property type="match status" value="1"/>
</dbReference>
<dbReference type="InterPro" id="IPR018303">
    <property type="entry name" value="ATPase_P-typ_P_site"/>
</dbReference>
<dbReference type="InterPro" id="IPR023214">
    <property type="entry name" value="HAD_sf"/>
</dbReference>
<evidence type="ECO:0000313" key="16">
    <source>
        <dbReference type="Proteomes" id="UP000228743"/>
    </source>
</evidence>
<keyword evidence="10 13" id="KW-1133">Transmembrane helix</keyword>
<dbReference type="Pfam" id="PF13246">
    <property type="entry name" value="Cation_ATPase"/>
    <property type="match status" value="1"/>
</dbReference>
<dbReference type="InterPro" id="IPR023299">
    <property type="entry name" value="ATPase_P-typ_cyto_dom_N"/>
</dbReference>
<feature type="transmembrane region" description="Helical" evidence="13">
    <location>
        <begin position="275"/>
        <end position="297"/>
    </location>
</feature>
<dbReference type="SFLD" id="SFLDF00027">
    <property type="entry name" value="p-type_atpase"/>
    <property type="match status" value="1"/>
</dbReference>
<dbReference type="PANTHER" id="PTHR43294:SF21">
    <property type="entry name" value="CATION TRANSPORTING ATPASE"/>
    <property type="match status" value="1"/>
</dbReference>
<dbReference type="InterPro" id="IPR059000">
    <property type="entry name" value="ATPase_P-type_domA"/>
</dbReference>
<evidence type="ECO:0000256" key="1">
    <source>
        <dbReference type="ARBA" id="ARBA00004651"/>
    </source>
</evidence>
<dbReference type="PRINTS" id="PR00121">
    <property type="entry name" value="NAKATPASE"/>
</dbReference>
<dbReference type="Pfam" id="PF00689">
    <property type="entry name" value="Cation_ATPase_C"/>
    <property type="match status" value="1"/>
</dbReference>
<dbReference type="InterPro" id="IPR044492">
    <property type="entry name" value="P_typ_ATPase_HD_dom"/>
</dbReference>
<evidence type="ECO:0000256" key="12">
    <source>
        <dbReference type="ARBA" id="ARBA00048694"/>
    </source>
</evidence>
<dbReference type="InterPro" id="IPR036412">
    <property type="entry name" value="HAD-like_sf"/>
</dbReference>
<evidence type="ECO:0000256" key="6">
    <source>
        <dbReference type="ARBA" id="ARBA00022741"/>
    </source>
</evidence>
<dbReference type="AlphaFoldDB" id="A0A2M7W098"/>
<dbReference type="GO" id="GO:0005886">
    <property type="term" value="C:plasma membrane"/>
    <property type="evidence" value="ECO:0007669"/>
    <property type="project" value="UniProtKB-SubCell"/>
</dbReference>